<name>A0ABN8NQC5_9CNID</name>
<dbReference type="PANTHER" id="PTHR22744">
    <property type="entry name" value="HELIX LOOP HELIX PROTEIN 21-RELATED"/>
    <property type="match status" value="1"/>
</dbReference>
<dbReference type="SMART" id="SM00225">
    <property type="entry name" value="BTB"/>
    <property type="match status" value="2"/>
</dbReference>
<evidence type="ECO:0000313" key="3">
    <source>
        <dbReference type="EMBL" id="CAH3117000.1"/>
    </source>
</evidence>
<organism evidence="3 4">
    <name type="scientific">Porites lobata</name>
    <dbReference type="NCBI Taxonomy" id="104759"/>
    <lineage>
        <taxon>Eukaryota</taxon>
        <taxon>Metazoa</taxon>
        <taxon>Cnidaria</taxon>
        <taxon>Anthozoa</taxon>
        <taxon>Hexacorallia</taxon>
        <taxon>Scleractinia</taxon>
        <taxon>Fungiina</taxon>
        <taxon>Poritidae</taxon>
        <taxon>Porites</taxon>
    </lineage>
</organism>
<comment type="caution">
    <text evidence="3">The sequence shown here is derived from an EMBL/GenBank/DDBJ whole genome shotgun (WGS) entry which is preliminary data.</text>
</comment>
<dbReference type="PANTHER" id="PTHR22744:SF17">
    <property type="entry name" value="BTB DOMAIN-CONTAINING PROTEIN"/>
    <property type="match status" value="1"/>
</dbReference>
<dbReference type="PROSITE" id="PS50097">
    <property type="entry name" value="BTB"/>
    <property type="match status" value="2"/>
</dbReference>
<accession>A0ABN8NQC5</accession>
<keyword evidence="4" id="KW-1185">Reference proteome</keyword>
<reference evidence="3 4" key="1">
    <citation type="submission" date="2022-05" db="EMBL/GenBank/DDBJ databases">
        <authorList>
            <consortium name="Genoscope - CEA"/>
            <person name="William W."/>
        </authorList>
    </citation>
    <scope>NUCLEOTIDE SEQUENCE [LARGE SCALE GENOMIC DNA]</scope>
</reference>
<protein>
    <recommendedName>
        <fullName evidence="2">BTB domain-containing protein</fullName>
    </recommendedName>
</protein>
<dbReference type="InterPro" id="IPR011333">
    <property type="entry name" value="SKP1/BTB/POZ_sf"/>
</dbReference>
<proteinExistence type="predicted"/>
<feature type="domain" description="BTB" evidence="2">
    <location>
        <begin position="21"/>
        <end position="80"/>
    </location>
</feature>
<evidence type="ECO:0000313" key="4">
    <source>
        <dbReference type="Proteomes" id="UP001159405"/>
    </source>
</evidence>
<feature type="coiled-coil region" evidence="1">
    <location>
        <begin position="407"/>
        <end position="434"/>
    </location>
</feature>
<keyword evidence="1" id="KW-0175">Coiled coil</keyword>
<dbReference type="Gene3D" id="3.30.710.10">
    <property type="entry name" value="Potassium Channel Kv1.1, Chain A"/>
    <property type="match status" value="2"/>
</dbReference>
<evidence type="ECO:0000259" key="2">
    <source>
        <dbReference type="PROSITE" id="PS50097"/>
    </source>
</evidence>
<dbReference type="SUPFAM" id="SSF54695">
    <property type="entry name" value="POZ domain"/>
    <property type="match status" value="2"/>
</dbReference>
<dbReference type="Proteomes" id="UP001159405">
    <property type="component" value="Unassembled WGS sequence"/>
</dbReference>
<dbReference type="InterPro" id="IPR000210">
    <property type="entry name" value="BTB/POZ_dom"/>
</dbReference>
<gene>
    <name evidence="3" type="ORF">PLOB_00025470</name>
</gene>
<dbReference type="Pfam" id="PF00651">
    <property type="entry name" value="BTB"/>
    <property type="match status" value="2"/>
</dbReference>
<feature type="domain" description="BTB" evidence="2">
    <location>
        <begin position="254"/>
        <end position="313"/>
    </location>
</feature>
<dbReference type="CDD" id="cd18186">
    <property type="entry name" value="BTB_POZ_ZBTB_KLHL-like"/>
    <property type="match status" value="2"/>
</dbReference>
<evidence type="ECO:0000256" key="1">
    <source>
        <dbReference type="SAM" id="Coils"/>
    </source>
</evidence>
<dbReference type="EMBL" id="CALNXK010000030">
    <property type="protein sequence ID" value="CAH3117000.1"/>
    <property type="molecule type" value="Genomic_DNA"/>
</dbReference>
<sequence>MSTTNINSTTLNDFSAPWKFSDVVLVVEDQKFHVHRSTLSYWSPVFEKMFTSEFKEKNNEEISLPGKKASEIEQLLQIMYPSMEEKPVTKSNCYFLFELAHEYQMASISQKCEAFMVSMVKARQEDDVLAMLIYGQKYQLKSLISTCIYEARRLSLQELKQHKRRDEIEPANYAQIAEGIIQRLEATVERHCTVEKQIREVKEESLKCLQNVSKKLHQQASNKNYAVFVSPVKNAKMAAANVNPNDFSAPWKFSDVVLVVEDQKFHVHRSTLAYWSPVFEKMFLSDFKEKSNDEIPLPGKKASEIKHLLHMMYPSLEVKPFTKSNCYFLFELAHEYQIESIAQKCEALMVSMVKQRTEDDVLAMLIYGQKYQLKSLISTCISEARRLTLKELKQHKRREEVEPDNYLQIAEGIIQRLEGQCEETKRESLKHLKNVSQTLYTHARNKGTVSYLHSSREQTTDNWLYRLKSDTGVSNTQCAPLNYIASELIALKGRIDTLPNIAF</sequence>